<feature type="compositionally biased region" description="Low complexity" evidence="7">
    <location>
        <begin position="193"/>
        <end position="204"/>
    </location>
</feature>
<keyword evidence="6" id="KW-0472">Membrane</keyword>
<proteinExistence type="inferred from homology"/>
<keyword evidence="4" id="KW-0967">Endosome</keyword>
<dbReference type="GO" id="GO:0032511">
    <property type="term" value="P:late endosome to vacuole transport via multivesicular body sorting pathway"/>
    <property type="evidence" value="ECO:0007669"/>
    <property type="project" value="TreeGrafter"/>
</dbReference>
<dbReference type="GO" id="GO:0006900">
    <property type="term" value="P:vesicle budding from membrane"/>
    <property type="evidence" value="ECO:0007669"/>
    <property type="project" value="TreeGrafter"/>
</dbReference>
<evidence type="ECO:0000256" key="3">
    <source>
        <dbReference type="ARBA" id="ARBA00022448"/>
    </source>
</evidence>
<evidence type="ECO:0000256" key="2">
    <source>
        <dbReference type="ARBA" id="ARBA00006190"/>
    </source>
</evidence>
<comment type="similarity">
    <text evidence="2">Belongs to the SNF7 family.</text>
</comment>
<dbReference type="PANTHER" id="PTHR22761:SF5">
    <property type="entry name" value="CHARGED MULTIVESICULAR BODY PROTEIN 6"/>
    <property type="match status" value="1"/>
</dbReference>
<feature type="compositionally biased region" description="Low complexity" evidence="7">
    <location>
        <begin position="231"/>
        <end position="256"/>
    </location>
</feature>
<evidence type="ECO:0000256" key="1">
    <source>
        <dbReference type="ARBA" id="ARBA00004608"/>
    </source>
</evidence>
<dbReference type="GO" id="GO:0005771">
    <property type="term" value="C:multivesicular body"/>
    <property type="evidence" value="ECO:0007669"/>
    <property type="project" value="TreeGrafter"/>
</dbReference>
<organism evidence="8 9">
    <name type="scientific">Astrephomene gubernaculifera</name>
    <dbReference type="NCBI Taxonomy" id="47775"/>
    <lineage>
        <taxon>Eukaryota</taxon>
        <taxon>Viridiplantae</taxon>
        <taxon>Chlorophyta</taxon>
        <taxon>core chlorophytes</taxon>
        <taxon>Chlorophyceae</taxon>
        <taxon>CS clade</taxon>
        <taxon>Chlamydomonadales</taxon>
        <taxon>Astrephomenaceae</taxon>
        <taxon>Astrephomene</taxon>
    </lineage>
</organism>
<dbReference type="Proteomes" id="UP001054857">
    <property type="component" value="Unassembled WGS sequence"/>
</dbReference>
<comment type="caution">
    <text evidence="8">The sequence shown here is derived from an EMBL/GenBank/DDBJ whole genome shotgun (WGS) entry which is preliminary data.</text>
</comment>
<feature type="region of interest" description="Disordered" evidence="7">
    <location>
        <begin position="186"/>
        <end position="278"/>
    </location>
</feature>
<evidence type="ECO:0000256" key="6">
    <source>
        <dbReference type="ARBA" id="ARBA00023136"/>
    </source>
</evidence>
<evidence type="ECO:0000313" key="9">
    <source>
        <dbReference type="Proteomes" id="UP001054857"/>
    </source>
</evidence>
<evidence type="ECO:0000256" key="4">
    <source>
        <dbReference type="ARBA" id="ARBA00022753"/>
    </source>
</evidence>
<keyword evidence="5" id="KW-0653">Protein transport</keyword>
<dbReference type="AlphaFoldDB" id="A0AAD3E452"/>
<comment type="subcellular location">
    <subcellularLocation>
        <location evidence="1">Endosome membrane</location>
    </subcellularLocation>
</comment>
<sequence>MGSFSSKPTRKAKKPVVTEVDRAILSLKTQRKKLEDQEKLPTQINVRLERHAEVARQLAGEGRRDRALLALRKKKLSEKQLAQLHGLIINVEEMLSNIELTKQQTAVFSALQSSNEALKQLQAQVRLDDVQRLLDDTAEARQYQTELSELLGGQLTQGEDEEVAAELAALEEVVADQERLDMPAAPATKVPEAEQAAAARAAAQAEERQEGGGEEAGAEAGAAGEEEGVAEGEAPGRQQQPQQRRVTAEAAVASAAQEDEVEEEGEEEGGRREAMLAS</sequence>
<protein>
    <submittedName>
        <fullName evidence="8">Uncharacterized protein</fullName>
    </submittedName>
</protein>
<name>A0AAD3E452_9CHLO</name>
<reference evidence="8 9" key="1">
    <citation type="journal article" date="2021" name="Sci. Rep.">
        <title>Genome sequencing of the multicellular alga Astrephomene provides insights into convergent evolution of germ-soma differentiation.</title>
        <authorList>
            <person name="Yamashita S."/>
            <person name="Yamamoto K."/>
            <person name="Matsuzaki R."/>
            <person name="Suzuki S."/>
            <person name="Yamaguchi H."/>
            <person name="Hirooka S."/>
            <person name="Minakuchi Y."/>
            <person name="Miyagishima S."/>
            <person name="Kawachi M."/>
            <person name="Toyoda A."/>
            <person name="Nozaki H."/>
        </authorList>
    </citation>
    <scope>NUCLEOTIDE SEQUENCE [LARGE SCALE GENOMIC DNA]</scope>
    <source>
        <strain evidence="8 9">NIES-4017</strain>
    </source>
</reference>
<dbReference type="GO" id="GO:0000815">
    <property type="term" value="C:ESCRT III complex"/>
    <property type="evidence" value="ECO:0007669"/>
    <property type="project" value="TreeGrafter"/>
</dbReference>
<feature type="compositionally biased region" description="Basic and acidic residues" evidence="7">
    <location>
        <begin position="268"/>
        <end position="278"/>
    </location>
</feature>
<evidence type="ECO:0000256" key="5">
    <source>
        <dbReference type="ARBA" id="ARBA00022927"/>
    </source>
</evidence>
<dbReference type="Pfam" id="PF03357">
    <property type="entry name" value="Snf7"/>
    <property type="match status" value="1"/>
</dbReference>
<dbReference type="EMBL" id="BMAR01000059">
    <property type="protein sequence ID" value="GFR52212.1"/>
    <property type="molecule type" value="Genomic_DNA"/>
</dbReference>
<dbReference type="InterPro" id="IPR005024">
    <property type="entry name" value="Snf7_fam"/>
</dbReference>
<evidence type="ECO:0000256" key="7">
    <source>
        <dbReference type="SAM" id="MobiDB-lite"/>
    </source>
</evidence>
<gene>
    <name evidence="8" type="ORF">Agub_g14752</name>
</gene>
<dbReference type="PANTHER" id="PTHR22761">
    <property type="entry name" value="CHARGED MULTIVESICULAR BODY PROTEIN"/>
    <property type="match status" value="1"/>
</dbReference>
<accession>A0AAD3E452</accession>
<evidence type="ECO:0000313" key="8">
    <source>
        <dbReference type="EMBL" id="GFR52212.1"/>
    </source>
</evidence>
<keyword evidence="9" id="KW-1185">Reference proteome</keyword>
<feature type="compositionally biased region" description="Acidic residues" evidence="7">
    <location>
        <begin position="257"/>
        <end position="267"/>
    </location>
</feature>
<keyword evidence="3" id="KW-0813">Transport</keyword>
<dbReference type="Gene3D" id="1.10.287.1060">
    <property type="entry name" value="ESAT-6-like"/>
    <property type="match status" value="1"/>
</dbReference>
<dbReference type="GO" id="GO:0015031">
    <property type="term" value="P:protein transport"/>
    <property type="evidence" value="ECO:0007669"/>
    <property type="project" value="UniProtKB-KW"/>
</dbReference>